<dbReference type="OrthoDB" id="4206437at2759"/>
<dbReference type="Proteomes" id="UP000223968">
    <property type="component" value="Unassembled WGS sequence"/>
</dbReference>
<gene>
    <name evidence="1" type="ORF">AJ79_06691</name>
</gene>
<evidence type="ECO:0000313" key="2">
    <source>
        <dbReference type="Proteomes" id="UP000223968"/>
    </source>
</evidence>
<reference evidence="1 2" key="1">
    <citation type="submission" date="2017-10" db="EMBL/GenBank/DDBJ databases">
        <title>Comparative genomics in systemic dimorphic fungi from Ajellomycetaceae.</title>
        <authorList>
            <person name="Munoz J.F."/>
            <person name="Mcewen J.G."/>
            <person name="Clay O.K."/>
            <person name="Cuomo C.A."/>
        </authorList>
    </citation>
    <scope>NUCLEOTIDE SEQUENCE [LARGE SCALE GENOMIC DNA]</scope>
    <source>
        <strain evidence="1 2">UAMH5409</strain>
    </source>
</reference>
<proteinExistence type="predicted"/>
<comment type="caution">
    <text evidence="1">The sequence shown here is derived from an EMBL/GenBank/DDBJ whole genome shotgun (WGS) entry which is preliminary data.</text>
</comment>
<dbReference type="EMBL" id="PDNB01000122">
    <property type="protein sequence ID" value="PGH05849.1"/>
    <property type="molecule type" value="Genomic_DNA"/>
</dbReference>
<evidence type="ECO:0000313" key="1">
    <source>
        <dbReference type="EMBL" id="PGH05849.1"/>
    </source>
</evidence>
<dbReference type="AlphaFoldDB" id="A0A2B7XAC8"/>
<dbReference type="STRING" id="1447875.A0A2B7XAC8"/>
<protein>
    <submittedName>
        <fullName evidence="1">Uncharacterized protein</fullName>
    </submittedName>
</protein>
<organism evidence="1 2">
    <name type="scientific">Helicocarpus griseus UAMH5409</name>
    <dbReference type="NCBI Taxonomy" id="1447875"/>
    <lineage>
        <taxon>Eukaryota</taxon>
        <taxon>Fungi</taxon>
        <taxon>Dikarya</taxon>
        <taxon>Ascomycota</taxon>
        <taxon>Pezizomycotina</taxon>
        <taxon>Eurotiomycetes</taxon>
        <taxon>Eurotiomycetidae</taxon>
        <taxon>Onygenales</taxon>
        <taxon>Ajellomycetaceae</taxon>
        <taxon>Helicocarpus</taxon>
    </lineage>
</organism>
<accession>A0A2B7XAC8</accession>
<keyword evidence="2" id="KW-1185">Reference proteome</keyword>
<sequence length="61" mass="6860">MAEAPRHRRKAVDGLDKLPTTKEEWHGTVLTYNLANAKLQDLCSYGRFSALTVPKEAFLTV</sequence>
<name>A0A2B7XAC8_9EURO</name>